<dbReference type="Proteomes" id="UP001465976">
    <property type="component" value="Unassembled WGS sequence"/>
</dbReference>
<accession>A0ABR3FC66</accession>
<evidence type="ECO:0000313" key="2">
    <source>
        <dbReference type="EMBL" id="KAL0572794.1"/>
    </source>
</evidence>
<name>A0ABR3FC66_9AGAR</name>
<comment type="caution">
    <text evidence="2">The sequence shown here is derived from an EMBL/GenBank/DDBJ whole genome shotgun (WGS) entry which is preliminary data.</text>
</comment>
<keyword evidence="3" id="KW-1185">Reference proteome</keyword>
<feature type="region of interest" description="Disordered" evidence="1">
    <location>
        <begin position="135"/>
        <end position="176"/>
    </location>
</feature>
<sequence>MTLPPRSRRKLQATKLESEDEPLQQPRVENTSELCYGSPVLANSRSRRSQSVALNTEKEVTQTPALVTEESTVARSPDTRCKDRNRFVSSSAEVNRTSKVRQGQQMTGVDWWWVVVLSLRFVLLKTYVCIPSRERPASEHPTHLDSPKVASSLPTHPDPPFAGQTETLGLPGHSPGSNLRGRNTWVNVVFGAIDRNVCRHSMYENLDRWRQYVLCRPESIPFFEATQRSLGSPTHVKLCAGLSATFRFTFDLLAQDLFECYTKGLPVYLVDAERGTPTQPSDAIVTFFHALMVPHKSHPFAVTSIPFTSKGMGKLALNFHNAYAVHGDSPPHVTPKHKTTYSPAGHISLPPLEPFPADSVVHHCYGRCVWVFFASSSSNFNKLHDSLTLQSLEEWMAALEGPEVLFVETPGTTFVIPAGTITAYVSLSTSVYTSAAVAPEQSLGRSRKLSEKGSVQV</sequence>
<protein>
    <submittedName>
        <fullName evidence="2">Uncharacterized protein</fullName>
    </submittedName>
</protein>
<feature type="compositionally biased region" description="Basic residues" evidence="1">
    <location>
        <begin position="1"/>
        <end position="12"/>
    </location>
</feature>
<evidence type="ECO:0000256" key="1">
    <source>
        <dbReference type="SAM" id="MobiDB-lite"/>
    </source>
</evidence>
<evidence type="ECO:0000313" key="3">
    <source>
        <dbReference type="Proteomes" id="UP001465976"/>
    </source>
</evidence>
<gene>
    <name evidence="2" type="ORF">V5O48_009173</name>
</gene>
<proteinExistence type="predicted"/>
<organism evidence="2 3">
    <name type="scientific">Marasmius crinis-equi</name>
    <dbReference type="NCBI Taxonomy" id="585013"/>
    <lineage>
        <taxon>Eukaryota</taxon>
        <taxon>Fungi</taxon>
        <taxon>Dikarya</taxon>
        <taxon>Basidiomycota</taxon>
        <taxon>Agaricomycotina</taxon>
        <taxon>Agaricomycetes</taxon>
        <taxon>Agaricomycetidae</taxon>
        <taxon>Agaricales</taxon>
        <taxon>Marasmiineae</taxon>
        <taxon>Marasmiaceae</taxon>
        <taxon>Marasmius</taxon>
    </lineage>
</organism>
<dbReference type="EMBL" id="JBAHYK010000583">
    <property type="protein sequence ID" value="KAL0572794.1"/>
    <property type="molecule type" value="Genomic_DNA"/>
</dbReference>
<feature type="compositionally biased region" description="Basic and acidic residues" evidence="1">
    <location>
        <begin position="135"/>
        <end position="146"/>
    </location>
</feature>
<reference evidence="2 3" key="1">
    <citation type="submission" date="2024-02" db="EMBL/GenBank/DDBJ databases">
        <title>A draft genome for the cacao thread blight pathogen Marasmius crinis-equi.</title>
        <authorList>
            <person name="Cohen S.P."/>
            <person name="Baruah I.K."/>
            <person name="Amoako-Attah I."/>
            <person name="Bukari Y."/>
            <person name="Meinhardt L.W."/>
            <person name="Bailey B.A."/>
        </authorList>
    </citation>
    <scope>NUCLEOTIDE SEQUENCE [LARGE SCALE GENOMIC DNA]</scope>
    <source>
        <strain evidence="2 3">GH-76</strain>
    </source>
</reference>
<feature type="region of interest" description="Disordered" evidence="1">
    <location>
        <begin position="1"/>
        <end position="30"/>
    </location>
</feature>